<evidence type="ECO:0000313" key="2">
    <source>
        <dbReference type="Proteomes" id="UP000016981"/>
    </source>
</evidence>
<dbReference type="RefSeq" id="WP_022526101.1">
    <property type="nucleotide sequence ID" value="NZ_BASY01000003.1"/>
</dbReference>
<evidence type="ECO:0008006" key="3">
    <source>
        <dbReference type="Google" id="ProtNLM"/>
    </source>
</evidence>
<protein>
    <recommendedName>
        <fullName evidence="3">SIR2-like domain-containing protein</fullName>
    </recommendedName>
</protein>
<evidence type="ECO:0000313" key="1">
    <source>
        <dbReference type="EMBL" id="GAD45924.1"/>
    </source>
</evidence>
<name>A0AAN4P7V4_STRAP</name>
<proteinExistence type="predicted"/>
<dbReference type="Proteomes" id="UP000016981">
    <property type="component" value="Unassembled WGS sequence"/>
</dbReference>
<reference evidence="2" key="1">
    <citation type="submission" date="2013-09" db="EMBL/GenBank/DDBJ databases">
        <title>Genome Sequences of seven clinical isolates and type strains of anginosus group streptococci.</title>
        <authorList>
            <person name="Maruyama F."/>
            <person name="Sakurai A."/>
            <person name="Ogura Y."/>
            <person name="Homma H."/>
            <person name="Takahashi N."/>
            <person name="Ohtsubo Y."/>
            <person name="Hoshino T."/>
            <person name="Okahashi N."/>
            <person name="Nakagawa I."/>
            <person name="Kimura S."/>
            <person name="Fujiwara T."/>
            <person name="Hayashi T."/>
            <person name="Shintani S."/>
        </authorList>
    </citation>
    <scope>NUCLEOTIDE SEQUENCE [LARGE SCALE GENOMIC DNA]</scope>
    <source>
        <strain evidence="2">T5</strain>
    </source>
</reference>
<dbReference type="EMBL" id="BASY01000003">
    <property type="protein sequence ID" value="GAD45924.1"/>
    <property type="molecule type" value="Genomic_DNA"/>
</dbReference>
<sequence length="514" mass="59074">MKVGFLFGAGAEIAYGMPTGGRFALEIFRRNSDGAKQTFKDNRDRIEKTSNYASKWLPEKYHSKRVSTFRDSVFENIVKGTISNNRGKIISQINNFDDLAKATLNNNNVTEDDFVTMVESDFPEKNFDDINFNQVLSYHQNFSEGNALFASKYFAILLFYYKEYSGFSKDDRDLLRDIIQSIFQLHIGAMSEGLSRSLQEHIVEVDKTVDMDLFDNLGTNLQVNYQDAGVRGLELLSKSNGRDHQIIKLAFEILENIYSGVLDYKSVIDSNWHYLYIPMHEWGKFCNINIFLHSVREYIVDDCNLDSTRRGYYDDLSTQNGFEVSSVATTNYTNNLIEKKLLNVLGDGKIIFLNGCIGEYYNPYMNSIVSAEEFETTKQFLVPLIFTQSGTKPMTSVSMLKRYVEYYNKLRESDFICSIGFGYNKDDEHINGIIRTLIDEDDKKLVIIDIDNGQAVDGRRKDLATRLKVSKGHNIHYIIVGKERKIDDELWTSYISQDNFLENLGIKNKITPDT</sequence>
<organism evidence="1 2">
    <name type="scientific">Streptococcus anginosus T5</name>
    <dbReference type="NCBI Taxonomy" id="1163302"/>
    <lineage>
        <taxon>Bacteria</taxon>
        <taxon>Bacillati</taxon>
        <taxon>Bacillota</taxon>
        <taxon>Bacilli</taxon>
        <taxon>Lactobacillales</taxon>
        <taxon>Streptococcaceae</taxon>
        <taxon>Streptococcus</taxon>
        <taxon>Streptococcus anginosus group</taxon>
    </lineage>
</organism>
<gene>
    <name evidence="1" type="ORF">ANG6_0419</name>
</gene>
<comment type="caution">
    <text evidence="1">The sequence shown here is derived from an EMBL/GenBank/DDBJ whole genome shotgun (WGS) entry which is preliminary data.</text>
</comment>
<dbReference type="AlphaFoldDB" id="A0AAN4P7V4"/>
<accession>A0AAN4P7V4</accession>